<name>A0A8H9IKL8_9ALTE</name>
<accession>A0A8H9IKL8</accession>
<dbReference type="GO" id="GO:0004065">
    <property type="term" value="F:arylsulfatase activity"/>
    <property type="evidence" value="ECO:0007669"/>
    <property type="project" value="TreeGrafter"/>
</dbReference>
<reference evidence="8" key="1">
    <citation type="journal article" date="2014" name="Int. J. Syst. Evol. Microbiol.">
        <title>Complete genome sequence of Corynebacterium casei LMG S-19264T (=DSM 44701T), isolated from a smear-ripened cheese.</title>
        <authorList>
            <consortium name="US DOE Joint Genome Institute (JGI-PGF)"/>
            <person name="Walter F."/>
            <person name="Albersmeier A."/>
            <person name="Kalinowski J."/>
            <person name="Ruckert C."/>
        </authorList>
    </citation>
    <scope>NUCLEOTIDE SEQUENCE</scope>
    <source>
        <strain evidence="8">KCTC 32337</strain>
    </source>
</reference>
<feature type="domain" description="Sulfatase N-terminal" evidence="7">
    <location>
        <begin position="35"/>
        <end position="306"/>
    </location>
</feature>
<dbReference type="InterPro" id="IPR050738">
    <property type="entry name" value="Sulfatase"/>
</dbReference>
<sequence>MFSFINNMRLKTPGQSLLTLCVLLLVPNAFAEQRPNIILIVADDLNWDDLGAYGNTGVKTPNLDKLAKSGMRFDSAFLTASSCSPSRASMITGRYPHNTDAEQLHWPLPKEQLTVSQALRDAGYWTAAAGKWHLGEDTKQRFDEVRESKYGIDEPSGSAQWVPLLEMRPKEKPFFLWLASWDSHRPFYQGEYPHSHSQEDVRLPPYYPATELYMNDFAAYYDEISRLDEHVGKVVSTLERQGVKGNTLIIFVADNGRPFARDKTTLYDSGVKTPFIAHWPDGIAKGSISDSIISSIDLAPTFTALAKADTPTSFEGRSLVSLFNNPSAPFRDYAVSERNWHDFEDHGRSVRTKRYRYIRNNYNDLAATPSADTVYHKTWWELTRLFEQGALTEHQARPFLAPRPKEELYDLLNDPFELTNLATDENYLSVLRHHSDILDKWILASGDFIPSFRTPDDFDRVKGAYAPHRKRPRPSKMQMYQASGSY</sequence>
<dbReference type="Pfam" id="PF00884">
    <property type="entry name" value="Sulfatase"/>
    <property type="match status" value="1"/>
</dbReference>
<comment type="similarity">
    <text evidence="1">Belongs to the sulfatase family.</text>
</comment>
<dbReference type="GO" id="GO:0046872">
    <property type="term" value="F:metal ion binding"/>
    <property type="evidence" value="ECO:0007669"/>
    <property type="project" value="UniProtKB-KW"/>
</dbReference>
<dbReference type="AlphaFoldDB" id="A0A8H9IKL8"/>
<evidence type="ECO:0000256" key="2">
    <source>
        <dbReference type="ARBA" id="ARBA00022723"/>
    </source>
</evidence>
<keyword evidence="4" id="KW-0106">Calcium</keyword>
<keyword evidence="2" id="KW-0479">Metal-binding</keyword>
<dbReference type="InterPro" id="IPR000917">
    <property type="entry name" value="Sulfatase_N"/>
</dbReference>
<evidence type="ECO:0000313" key="8">
    <source>
        <dbReference type="EMBL" id="GGZ81290.1"/>
    </source>
</evidence>
<evidence type="ECO:0000256" key="6">
    <source>
        <dbReference type="SAM" id="SignalP"/>
    </source>
</evidence>
<evidence type="ECO:0000259" key="7">
    <source>
        <dbReference type="Pfam" id="PF00884"/>
    </source>
</evidence>
<dbReference type="CDD" id="cd16027">
    <property type="entry name" value="SGSH"/>
    <property type="match status" value="1"/>
</dbReference>
<keyword evidence="3" id="KW-0378">Hydrolase</keyword>
<dbReference type="PROSITE" id="PS00523">
    <property type="entry name" value="SULFATASE_1"/>
    <property type="match status" value="1"/>
</dbReference>
<dbReference type="PANTHER" id="PTHR42693">
    <property type="entry name" value="ARYLSULFATASE FAMILY MEMBER"/>
    <property type="match status" value="1"/>
</dbReference>
<feature type="region of interest" description="Disordered" evidence="5">
    <location>
        <begin position="466"/>
        <end position="486"/>
    </location>
</feature>
<dbReference type="SUPFAM" id="SSF53649">
    <property type="entry name" value="Alkaline phosphatase-like"/>
    <property type="match status" value="1"/>
</dbReference>
<comment type="caution">
    <text evidence="8">The sequence shown here is derived from an EMBL/GenBank/DDBJ whole genome shotgun (WGS) entry which is preliminary data.</text>
</comment>
<evidence type="ECO:0000313" key="9">
    <source>
        <dbReference type="Proteomes" id="UP000622604"/>
    </source>
</evidence>
<reference evidence="8" key="2">
    <citation type="submission" date="2020-09" db="EMBL/GenBank/DDBJ databases">
        <authorList>
            <person name="Sun Q."/>
            <person name="Kim S."/>
        </authorList>
    </citation>
    <scope>NUCLEOTIDE SEQUENCE</scope>
    <source>
        <strain evidence="8">KCTC 32337</strain>
    </source>
</reference>
<feature type="chain" id="PRO_5034705860" evidence="6">
    <location>
        <begin position="32"/>
        <end position="486"/>
    </location>
</feature>
<gene>
    <name evidence="8" type="ORF">GCM10011274_44000</name>
</gene>
<proteinExistence type="inferred from homology"/>
<evidence type="ECO:0000256" key="3">
    <source>
        <dbReference type="ARBA" id="ARBA00022801"/>
    </source>
</evidence>
<dbReference type="Proteomes" id="UP000622604">
    <property type="component" value="Unassembled WGS sequence"/>
</dbReference>
<dbReference type="InterPro" id="IPR017850">
    <property type="entry name" value="Alkaline_phosphatase_core_sf"/>
</dbReference>
<protein>
    <submittedName>
        <fullName evidence="8">Heparan N-sulfatase</fullName>
    </submittedName>
</protein>
<evidence type="ECO:0000256" key="5">
    <source>
        <dbReference type="SAM" id="MobiDB-lite"/>
    </source>
</evidence>
<dbReference type="PANTHER" id="PTHR42693:SF53">
    <property type="entry name" value="ENDO-4-O-SULFATASE"/>
    <property type="match status" value="1"/>
</dbReference>
<dbReference type="EMBL" id="BMZC01000018">
    <property type="protein sequence ID" value="GGZ81290.1"/>
    <property type="molecule type" value="Genomic_DNA"/>
</dbReference>
<dbReference type="Gene3D" id="3.40.720.10">
    <property type="entry name" value="Alkaline Phosphatase, subunit A"/>
    <property type="match status" value="1"/>
</dbReference>
<dbReference type="InterPro" id="IPR024607">
    <property type="entry name" value="Sulfatase_CS"/>
</dbReference>
<feature type="signal peptide" evidence="6">
    <location>
        <begin position="1"/>
        <end position="31"/>
    </location>
</feature>
<dbReference type="PROSITE" id="PS00149">
    <property type="entry name" value="SULFATASE_2"/>
    <property type="match status" value="1"/>
</dbReference>
<dbReference type="RefSeq" id="WP_191867255.1">
    <property type="nucleotide sequence ID" value="NZ_BMZC01000018.1"/>
</dbReference>
<organism evidence="8 9">
    <name type="scientific">Paraglaciecola chathamensis</name>
    <dbReference type="NCBI Taxonomy" id="368405"/>
    <lineage>
        <taxon>Bacteria</taxon>
        <taxon>Pseudomonadati</taxon>
        <taxon>Pseudomonadota</taxon>
        <taxon>Gammaproteobacteria</taxon>
        <taxon>Alteromonadales</taxon>
        <taxon>Alteromonadaceae</taxon>
        <taxon>Paraglaciecola</taxon>
    </lineage>
</organism>
<evidence type="ECO:0000256" key="4">
    <source>
        <dbReference type="ARBA" id="ARBA00022837"/>
    </source>
</evidence>
<evidence type="ECO:0000256" key="1">
    <source>
        <dbReference type="ARBA" id="ARBA00008779"/>
    </source>
</evidence>
<keyword evidence="6" id="KW-0732">Signal</keyword>